<evidence type="ECO:0000313" key="12">
    <source>
        <dbReference type="Proteomes" id="UP000663879"/>
    </source>
</evidence>
<accession>A0A813R8D7</accession>
<comment type="subcellular location">
    <subcellularLocation>
        <location evidence="1">Membrane</location>
        <topology evidence="1">Multi-pass membrane protein</topology>
    </subcellularLocation>
</comment>
<evidence type="ECO:0000256" key="6">
    <source>
        <dbReference type="ARBA" id="ARBA00022989"/>
    </source>
</evidence>
<dbReference type="Pfam" id="PF03522">
    <property type="entry name" value="SLC12"/>
    <property type="match status" value="1"/>
</dbReference>
<sequence>MFRFLRRRGNLRDDNVSDIITETASIHMSDSAPILNRNFDLTNNSNSLSFHDLRRPGEEVSLIKRSLRTIPGVFCPVALSMSSVAVFMRIGFIVGHAGILDSIGLYLLAFSIFVLTGLSICAISTNGAIQGGGVYYMISRTLGPEFGGSIGTLFFLANAICSAFNASGLVEALLNNFGKSKVEGGLPETAGFKFLYGTVLNVLTLTISLLGANLFSFAISFIYLIMLFVYLCVVFSIIFTGPIDIDLPGIGGNATGRFTGLSAETFRNNLYSNYTADYKTGSMTSFAYIFGVLFSSLTGIMAGANMSGELKKPSKSIPIGTLSGVLFVFIVYFSENLLLAGSCERILLVNNNQVLQHIVFWGPLIPIGIIATTFSGELSAQIGSSRVLKALADDEIFGSVLNFVKYGKTKSGNPWVAVVISFLITECVLLIGSVNSIAQLVTIFYLFAYFGVNLACMALDLASAPNFRPTFKYFSWQTALLGMIGSISMTFIVSVEYASIAIGLLISLITALYFRDFPPEWGSISQALIFHQVRKYLLLLDTRKDHVKFWRPQILLLISNPRSCVPLIDFGNDVKKGGLFVLGHVRVGKLDDFDEDPCIKEMPSWMNLVDNLKVKAFIDLTLSSSIKEGIHNLIRISGLGGMKPNTVMMGFYDNSLPEDLLKNRPVGKRKKILSYGMNNPLAGNSSNSFTMSLFDELRTNNDESRLDMDSYIDLIRDILKMKKNLCISRKFNTLNKEILRQKSTPIYIDVWPLNFLIPESCTQLDSTSLFMLQLACILNMVSVWKKATVRVYLCSDNSDNVENMRRKARLDDLLNQLRIQALTTLIPMENVRDLLNRPIISESDLPHYQQSSTNFEILNVSDIYVKAANSLIKQHSENASLCFLYLPPPPALKRSQNLNNSSLINNSGLFDASASSSNLMQEQYGLQNEVDLTQTTAFISTSQDTNNENNRKYLKVLENLSDSLPPCLFVNGVSCVTSTHL</sequence>
<feature type="transmembrane region" description="Helical" evidence="8">
    <location>
        <begin position="105"/>
        <end position="129"/>
    </location>
</feature>
<dbReference type="GO" id="GO:0016020">
    <property type="term" value="C:membrane"/>
    <property type="evidence" value="ECO:0007669"/>
    <property type="project" value="UniProtKB-SubCell"/>
</dbReference>
<protein>
    <recommendedName>
        <fullName evidence="3">Solute carrier family 12 member 9</fullName>
    </recommendedName>
</protein>
<dbReference type="PANTHER" id="PTHR11827:SF72">
    <property type="entry name" value="GH08340P"/>
    <property type="match status" value="1"/>
</dbReference>
<gene>
    <name evidence="11" type="ORF">OXX778_LOCUS5300</name>
</gene>
<dbReference type="GO" id="GO:0055064">
    <property type="term" value="P:chloride ion homeostasis"/>
    <property type="evidence" value="ECO:0007669"/>
    <property type="project" value="TreeGrafter"/>
</dbReference>
<dbReference type="GO" id="GO:0015379">
    <property type="term" value="F:potassium:chloride symporter activity"/>
    <property type="evidence" value="ECO:0007669"/>
    <property type="project" value="TreeGrafter"/>
</dbReference>
<comment type="caution">
    <text evidence="11">The sequence shown here is derived from an EMBL/GenBank/DDBJ whole genome shotgun (WGS) entry which is preliminary data.</text>
</comment>
<feature type="transmembrane region" description="Helical" evidence="8">
    <location>
        <begin position="150"/>
        <end position="174"/>
    </location>
</feature>
<dbReference type="Pfam" id="PF00324">
    <property type="entry name" value="AA_permease"/>
    <property type="match status" value="1"/>
</dbReference>
<evidence type="ECO:0000259" key="9">
    <source>
        <dbReference type="Pfam" id="PF00324"/>
    </source>
</evidence>
<dbReference type="AlphaFoldDB" id="A0A813R8D7"/>
<dbReference type="InterPro" id="IPR004842">
    <property type="entry name" value="SLC12A_fam"/>
</dbReference>
<keyword evidence="7 8" id="KW-0472">Membrane</keyword>
<feature type="transmembrane region" description="Helical" evidence="8">
    <location>
        <begin position="415"/>
        <end position="434"/>
    </location>
</feature>
<evidence type="ECO:0000256" key="5">
    <source>
        <dbReference type="ARBA" id="ARBA00022692"/>
    </source>
</evidence>
<keyword evidence="12" id="KW-1185">Reference proteome</keyword>
<evidence type="ECO:0000256" key="3">
    <source>
        <dbReference type="ARBA" id="ARBA00019359"/>
    </source>
</evidence>
<evidence type="ECO:0000256" key="1">
    <source>
        <dbReference type="ARBA" id="ARBA00004141"/>
    </source>
</evidence>
<keyword evidence="4" id="KW-0813">Transport</keyword>
<dbReference type="EMBL" id="CAJNOC010000569">
    <property type="protein sequence ID" value="CAF0777899.1"/>
    <property type="molecule type" value="Genomic_DNA"/>
</dbReference>
<feature type="domain" description="SLC12A transporter C-terminal" evidence="10">
    <location>
        <begin position="566"/>
        <end position="653"/>
    </location>
</feature>
<dbReference type="PANTHER" id="PTHR11827">
    <property type="entry name" value="SOLUTE CARRIER FAMILY 12, CATION COTRANSPORTERS"/>
    <property type="match status" value="1"/>
</dbReference>
<dbReference type="InterPro" id="IPR018491">
    <property type="entry name" value="SLC12_C"/>
</dbReference>
<evidence type="ECO:0000256" key="8">
    <source>
        <dbReference type="SAM" id="Phobius"/>
    </source>
</evidence>
<evidence type="ECO:0000256" key="2">
    <source>
        <dbReference type="ARBA" id="ARBA00010593"/>
    </source>
</evidence>
<comment type="similarity">
    <text evidence="2">Belongs to the SLC12A transporter family.</text>
</comment>
<dbReference type="InterPro" id="IPR004841">
    <property type="entry name" value="AA-permease/SLC12A_dom"/>
</dbReference>
<dbReference type="Proteomes" id="UP000663879">
    <property type="component" value="Unassembled WGS sequence"/>
</dbReference>
<dbReference type="GO" id="GO:0006884">
    <property type="term" value="P:cell volume homeostasis"/>
    <property type="evidence" value="ECO:0007669"/>
    <property type="project" value="TreeGrafter"/>
</dbReference>
<feature type="transmembrane region" description="Helical" evidence="8">
    <location>
        <begin position="440"/>
        <end position="461"/>
    </location>
</feature>
<feature type="transmembrane region" description="Helical" evidence="8">
    <location>
        <begin position="286"/>
        <end position="304"/>
    </location>
</feature>
<feature type="domain" description="Amino acid permease/ SLC12A" evidence="9">
    <location>
        <begin position="79"/>
        <end position="555"/>
    </location>
</feature>
<feature type="transmembrane region" description="Helical" evidence="8">
    <location>
        <begin position="354"/>
        <end position="376"/>
    </location>
</feature>
<evidence type="ECO:0000256" key="4">
    <source>
        <dbReference type="ARBA" id="ARBA00022448"/>
    </source>
</evidence>
<dbReference type="FunFam" id="1.20.1740.10:FF:000013">
    <property type="entry name" value="Solute carrier family 12 member"/>
    <property type="match status" value="1"/>
</dbReference>
<reference evidence="11" key="1">
    <citation type="submission" date="2021-02" db="EMBL/GenBank/DDBJ databases">
        <authorList>
            <person name="Nowell W R."/>
        </authorList>
    </citation>
    <scope>NUCLEOTIDE SEQUENCE</scope>
    <source>
        <strain evidence="11">Ploen Becks lab</strain>
    </source>
</reference>
<keyword evidence="5 8" id="KW-0812">Transmembrane</keyword>
<keyword evidence="6 8" id="KW-1133">Transmembrane helix</keyword>
<organism evidence="11 12">
    <name type="scientific">Brachionus calyciflorus</name>
    <dbReference type="NCBI Taxonomy" id="104777"/>
    <lineage>
        <taxon>Eukaryota</taxon>
        <taxon>Metazoa</taxon>
        <taxon>Spiralia</taxon>
        <taxon>Gnathifera</taxon>
        <taxon>Rotifera</taxon>
        <taxon>Eurotatoria</taxon>
        <taxon>Monogononta</taxon>
        <taxon>Pseudotrocha</taxon>
        <taxon>Ploima</taxon>
        <taxon>Brachionidae</taxon>
        <taxon>Brachionus</taxon>
    </lineage>
</organism>
<evidence type="ECO:0000313" key="11">
    <source>
        <dbReference type="EMBL" id="CAF0777899.1"/>
    </source>
</evidence>
<feature type="transmembrane region" description="Helical" evidence="8">
    <location>
        <begin position="221"/>
        <end position="239"/>
    </location>
</feature>
<dbReference type="GO" id="GO:0055075">
    <property type="term" value="P:potassium ion homeostasis"/>
    <property type="evidence" value="ECO:0007669"/>
    <property type="project" value="TreeGrafter"/>
</dbReference>
<feature type="transmembrane region" description="Helical" evidence="8">
    <location>
        <begin position="316"/>
        <end position="334"/>
    </location>
</feature>
<feature type="transmembrane region" description="Helical" evidence="8">
    <location>
        <begin position="194"/>
        <end position="214"/>
    </location>
</feature>
<proteinExistence type="inferred from homology"/>
<dbReference type="OrthoDB" id="2020542at2759"/>
<feature type="transmembrane region" description="Helical" evidence="8">
    <location>
        <begin position="73"/>
        <end position="99"/>
    </location>
</feature>
<evidence type="ECO:0000256" key="7">
    <source>
        <dbReference type="ARBA" id="ARBA00023136"/>
    </source>
</evidence>
<evidence type="ECO:0000259" key="10">
    <source>
        <dbReference type="Pfam" id="PF03522"/>
    </source>
</evidence>
<dbReference type="Gene3D" id="1.20.1740.10">
    <property type="entry name" value="Amino acid/polyamine transporter I"/>
    <property type="match status" value="1"/>
</dbReference>
<name>A0A813R8D7_9BILA</name>